<comment type="similarity">
    <text evidence="1">Belongs to the SAPAP family.</text>
</comment>
<feature type="region of interest" description="Disordered" evidence="2">
    <location>
        <begin position="243"/>
        <end position="264"/>
    </location>
</feature>
<dbReference type="PANTHER" id="PTHR12353:SF1">
    <property type="entry name" value="DISKS LARGE-ASSOCIATED PROTEIN 5"/>
    <property type="match status" value="1"/>
</dbReference>
<dbReference type="GO" id="GO:0007346">
    <property type="term" value="P:regulation of mitotic cell cycle"/>
    <property type="evidence" value="ECO:0007669"/>
    <property type="project" value="TreeGrafter"/>
</dbReference>
<dbReference type="GO" id="GO:0023052">
    <property type="term" value="P:signaling"/>
    <property type="evidence" value="ECO:0007669"/>
    <property type="project" value="InterPro"/>
</dbReference>
<proteinExistence type="inferred from homology"/>
<reference evidence="3" key="2">
    <citation type="submission" date="2020-06" db="EMBL/GenBank/DDBJ databases">
        <authorList>
            <person name="Sheffer M."/>
        </authorList>
    </citation>
    <scope>NUCLEOTIDE SEQUENCE</scope>
</reference>
<dbReference type="GO" id="GO:0051642">
    <property type="term" value="P:centrosome localization"/>
    <property type="evidence" value="ECO:0007669"/>
    <property type="project" value="TreeGrafter"/>
</dbReference>
<evidence type="ECO:0000256" key="2">
    <source>
        <dbReference type="SAM" id="MobiDB-lite"/>
    </source>
</evidence>
<dbReference type="GO" id="GO:0007052">
    <property type="term" value="P:mitotic spindle organization"/>
    <property type="evidence" value="ECO:0007669"/>
    <property type="project" value="TreeGrafter"/>
</dbReference>
<gene>
    <name evidence="3" type="ORF">HNY73_016235</name>
</gene>
<comment type="caution">
    <text evidence="3">The sequence shown here is derived from an EMBL/GenBank/DDBJ whole genome shotgun (WGS) entry which is preliminary data.</text>
</comment>
<evidence type="ECO:0000313" key="4">
    <source>
        <dbReference type="Proteomes" id="UP000807504"/>
    </source>
</evidence>
<dbReference type="GO" id="GO:0051382">
    <property type="term" value="P:kinetochore assembly"/>
    <property type="evidence" value="ECO:0007669"/>
    <property type="project" value="TreeGrafter"/>
</dbReference>
<evidence type="ECO:0000256" key="1">
    <source>
        <dbReference type="ARBA" id="ARBA00008839"/>
    </source>
</evidence>
<organism evidence="3 4">
    <name type="scientific">Argiope bruennichi</name>
    <name type="common">Wasp spider</name>
    <name type="synonym">Aranea bruennichi</name>
    <dbReference type="NCBI Taxonomy" id="94029"/>
    <lineage>
        <taxon>Eukaryota</taxon>
        <taxon>Metazoa</taxon>
        <taxon>Ecdysozoa</taxon>
        <taxon>Arthropoda</taxon>
        <taxon>Chelicerata</taxon>
        <taxon>Arachnida</taxon>
        <taxon>Araneae</taxon>
        <taxon>Araneomorphae</taxon>
        <taxon>Entelegynae</taxon>
        <taxon>Araneoidea</taxon>
        <taxon>Araneidae</taxon>
        <taxon>Argiope</taxon>
    </lineage>
</organism>
<dbReference type="EMBL" id="JABXBU010002227">
    <property type="protein sequence ID" value="KAF8773586.1"/>
    <property type="molecule type" value="Genomic_DNA"/>
</dbReference>
<dbReference type="GO" id="GO:0005737">
    <property type="term" value="C:cytoplasm"/>
    <property type="evidence" value="ECO:0007669"/>
    <property type="project" value="TreeGrafter"/>
</dbReference>
<dbReference type="Proteomes" id="UP000807504">
    <property type="component" value="Unassembled WGS sequence"/>
</dbReference>
<protein>
    <submittedName>
        <fullName evidence="3">Disks large-associated protein 5 like protein</fullName>
    </submittedName>
</protein>
<accession>A0A8T0ELK8</accession>
<dbReference type="InterPro" id="IPR005026">
    <property type="entry name" value="SAPAP"/>
</dbReference>
<dbReference type="GO" id="GO:0031616">
    <property type="term" value="C:spindle pole centrosome"/>
    <property type="evidence" value="ECO:0007669"/>
    <property type="project" value="TreeGrafter"/>
</dbReference>
<dbReference type="PANTHER" id="PTHR12353">
    <property type="entry name" value="DISKS LARGE-ASSOCIATED PROTEIN DAP SAP90/PSD-95-ASSOCIATED PROTEIN"/>
    <property type="match status" value="1"/>
</dbReference>
<dbReference type="AlphaFoldDB" id="A0A8T0ELK8"/>
<keyword evidence="4" id="KW-1185">Reference proteome</keyword>
<evidence type="ECO:0000313" key="3">
    <source>
        <dbReference type="EMBL" id="KAF8773586.1"/>
    </source>
</evidence>
<reference evidence="3" key="1">
    <citation type="journal article" date="2020" name="bioRxiv">
        <title>Chromosome-level reference genome of the European wasp spider Argiope bruennichi: a resource for studies on range expansion and evolutionary adaptation.</title>
        <authorList>
            <person name="Sheffer M.M."/>
            <person name="Hoppe A."/>
            <person name="Krehenwinkel H."/>
            <person name="Uhl G."/>
            <person name="Kuss A.W."/>
            <person name="Jensen L."/>
            <person name="Jensen C."/>
            <person name="Gillespie R.G."/>
            <person name="Hoff K.J."/>
            <person name="Prost S."/>
        </authorList>
    </citation>
    <scope>NUCLEOTIDE SEQUENCE</scope>
</reference>
<sequence>MTEELSIVYFRNLLEKNKAELKSYCEDWKKRSNDSDVPEIVCDEIRTTIGLTNLLLQQKLKQFAGLIDDSEFKRGEKEITCLDLQGFWDMVYNEVEKIQKRFQSLEKCQQNNWVFVEESIAKKEFKKKLPLTNTVKIATDSKARALAARQRLAEAKLKMKAQMLKKSEDSTNLQILSSLKENVPQQKVEEDQKVEEISETSAESNIVVQDRSPLKRTLKNIRNLHLSEQDDLSIKSEIPSKKLASREMIKGRSKKQKSSEKENLVKNKEDCIAPKMQKKMESIFIFGVKACSDERPLDINLQSKKGNKKEVIPLQCVTRSAKRAMLANKMQ</sequence>
<dbReference type="GO" id="GO:0005634">
    <property type="term" value="C:nucleus"/>
    <property type="evidence" value="ECO:0007669"/>
    <property type="project" value="TreeGrafter"/>
</dbReference>
<name>A0A8T0ELK8_ARGBR</name>
<dbReference type="GO" id="GO:0007059">
    <property type="term" value="P:chromosome segregation"/>
    <property type="evidence" value="ECO:0007669"/>
    <property type="project" value="TreeGrafter"/>
</dbReference>
<dbReference type="Pfam" id="PF03359">
    <property type="entry name" value="GKAP"/>
    <property type="match status" value="1"/>
</dbReference>
<dbReference type="GO" id="GO:0008017">
    <property type="term" value="F:microtubule binding"/>
    <property type="evidence" value="ECO:0007669"/>
    <property type="project" value="TreeGrafter"/>
</dbReference>